<dbReference type="Proteomes" id="UP001209878">
    <property type="component" value="Unassembled WGS sequence"/>
</dbReference>
<keyword evidence="5" id="KW-0813">Transport</keyword>
<dbReference type="InterPro" id="IPR006806">
    <property type="entry name" value="NDUFA5"/>
</dbReference>
<organism evidence="11 12">
    <name type="scientific">Ridgeia piscesae</name>
    <name type="common">Tubeworm</name>
    <dbReference type="NCBI Taxonomy" id="27915"/>
    <lineage>
        <taxon>Eukaryota</taxon>
        <taxon>Metazoa</taxon>
        <taxon>Spiralia</taxon>
        <taxon>Lophotrochozoa</taxon>
        <taxon>Annelida</taxon>
        <taxon>Polychaeta</taxon>
        <taxon>Sedentaria</taxon>
        <taxon>Canalipalpata</taxon>
        <taxon>Sabellida</taxon>
        <taxon>Siboglinidae</taxon>
        <taxon>Ridgeia</taxon>
    </lineage>
</organism>
<proteinExistence type="inferred from homology"/>
<evidence type="ECO:0000313" key="12">
    <source>
        <dbReference type="Proteomes" id="UP001209878"/>
    </source>
</evidence>
<accession>A0AAD9NYW1</accession>
<evidence type="ECO:0000256" key="1">
    <source>
        <dbReference type="ARBA" id="ARBA00003195"/>
    </source>
</evidence>
<comment type="subunit">
    <text evidence="4">Complex I is composed of 45 different subunits.</text>
</comment>
<dbReference type="EMBL" id="JAODUO010000247">
    <property type="protein sequence ID" value="KAK2184996.1"/>
    <property type="molecule type" value="Genomic_DNA"/>
</dbReference>
<keyword evidence="7" id="KW-0999">Mitochondrion inner membrane</keyword>
<evidence type="ECO:0000256" key="10">
    <source>
        <dbReference type="ARBA" id="ARBA00023136"/>
    </source>
</evidence>
<comment type="similarity">
    <text evidence="3">Belongs to the complex I NDUFA5 subunit family.</text>
</comment>
<sequence length="120" mass="13683">MAGLLKKTTGLTGLAVLPNPHKNLMVVYDKILRTLKKMPADTAYRRHTEVIIQERLGHVKAEPNIAKLEARIQGGQIEEVLLQAEKELSLARKFLQWKPWEPLVGDAPPNQWKWPIGRDM</sequence>
<evidence type="ECO:0000256" key="5">
    <source>
        <dbReference type="ARBA" id="ARBA00022448"/>
    </source>
</evidence>
<gene>
    <name evidence="11" type="ORF">NP493_248g03082</name>
</gene>
<evidence type="ECO:0000256" key="4">
    <source>
        <dbReference type="ARBA" id="ARBA00011533"/>
    </source>
</evidence>
<dbReference type="PANTHER" id="PTHR12653:SF0">
    <property type="entry name" value="NADH DEHYDROGENASE [UBIQUINONE] 1 ALPHA SUBCOMPLEX SUBUNIT 5"/>
    <property type="match status" value="1"/>
</dbReference>
<evidence type="ECO:0000256" key="9">
    <source>
        <dbReference type="ARBA" id="ARBA00023128"/>
    </source>
</evidence>
<dbReference type="GO" id="GO:0022904">
    <property type="term" value="P:respiratory electron transport chain"/>
    <property type="evidence" value="ECO:0007669"/>
    <property type="project" value="InterPro"/>
</dbReference>
<keyword evidence="6" id="KW-0679">Respiratory chain</keyword>
<keyword evidence="10" id="KW-0472">Membrane</keyword>
<evidence type="ECO:0000256" key="2">
    <source>
        <dbReference type="ARBA" id="ARBA00004443"/>
    </source>
</evidence>
<comment type="subcellular location">
    <subcellularLocation>
        <location evidence="2">Mitochondrion inner membrane</location>
        <topology evidence="2">Peripheral membrane protein</topology>
        <orientation evidence="2">Matrix side</orientation>
    </subcellularLocation>
</comment>
<dbReference type="PANTHER" id="PTHR12653">
    <property type="entry name" value="NADH-UBIQUINONE OXIDOREDUCTASE 13 KD-B SUBUNIT"/>
    <property type="match status" value="1"/>
</dbReference>
<reference evidence="11" key="1">
    <citation type="journal article" date="2023" name="Mol. Biol. Evol.">
        <title>Third-Generation Sequencing Reveals the Adaptive Role of the Epigenome in Three Deep-Sea Polychaetes.</title>
        <authorList>
            <person name="Perez M."/>
            <person name="Aroh O."/>
            <person name="Sun Y."/>
            <person name="Lan Y."/>
            <person name="Juniper S.K."/>
            <person name="Young C.R."/>
            <person name="Angers B."/>
            <person name="Qian P.Y."/>
        </authorList>
    </citation>
    <scope>NUCLEOTIDE SEQUENCE</scope>
    <source>
        <strain evidence="11">R07B-5</strain>
    </source>
</reference>
<protein>
    <recommendedName>
        <fullName evidence="13">NADH dehydrogenase [ubiquinone] 1 alpha subcomplex subunit 5</fullName>
    </recommendedName>
</protein>
<comment type="caution">
    <text evidence="11">The sequence shown here is derived from an EMBL/GenBank/DDBJ whole genome shotgun (WGS) entry which is preliminary data.</text>
</comment>
<keyword evidence="12" id="KW-1185">Reference proteome</keyword>
<dbReference type="Pfam" id="PF04716">
    <property type="entry name" value="ETC_C1_NDUFA5"/>
    <property type="match status" value="1"/>
</dbReference>
<keyword evidence="9" id="KW-0496">Mitochondrion</keyword>
<keyword evidence="8" id="KW-0249">Electron transport</keyword>
<evidence type="ECO:0008006" key="13">
    <source>
        <dbReference type="Google" id="ProtNLM"/>
    </source>
</evidence>
<name>A0AAD9NYW1_RIDPI</name>
<evidence type="ECO:0000256" key="8">
    <source>
        <dbReference type="ARBA" id="ARBA00022982"/>
    </source>
</evidence>
<evidence type="ECO:0000313" key="11">
    <source>
        <dbReference type="EMBL" id="KAK2184996.1"/>
    </source>
</evidence>
<comment type="function">
    <text evidence="1">Accessory subunit of the mitochondrial membrane respiratory chain NADH dehydrogenase (Complex I), that is believed not to be involved in catalysis. Complex I functions in the transfer of electrons from NADH to the respiratory chain. The immediate electron acceptor for the enzyme is believed to be ubiquinone.</text>
</comment>
<evidence type="ECO:0000256" key="3">
    <source>
        <dbReference type="ARBA" id="ARBA00010261"/>
    </source>
</evidence>
<evidence type="ECO:0000256" key="7">
    <source>
        <dbReference type="ARBA" id="ARBA00022792"/>
    </source>
</evidence>
<dbReference type="GO" id="GO:0005743">
    <property type="term" value="C:mitochondrial inner membrane"/>
    <property type="evidence" value="ECO:0007669"/>
    <property type="project" value="UniProtKB-SubCell"/>
</dbReference>
<dbReference type="AlphaFoldDB" id="A0AAD9NYW1"/>
<evidence type="ECO:0000256" key="6">
    <source>
        <dbReference type="ARBA" id="ARBA00022660"/>
    </source>
</evidence>